<organism evidence="7 8">
    <name type="scientific">Ammonifex thiophilus</name>
    <dbReference type="NCBI Taxonomy" id="444093"/>
    <lineage>
        <taxon>Bacteria</taxon>
        <taxon>Bacillati</taxon>
        <taxon>Bacillota</taxon>
        <taxon>Clostridia</taxon>
        <taxon>Thermoanaerobacterales</taxon>
        <taxon>Thermoanaerobacteraceae</taxon>
        <taxon>Ammonifex</taxon>
    </lineage>
</organism>
<dbReference type="InterPro" id="IPR009014">
    <property type="entry name" value="Transketo_C/PFOR_II"/>
</dbReference>
<feature type="transmembrane region" description="Helical" evidence="5">
    <location>
        <begin position="59"/>
        <end position="82"/>
    </location>
</feature>
<keyword evidence="3" id="KW-0808">Transferase</keyword>
<dbReference type="RefSeq" id="WP_115791980.1">
    <property type="nucleotide sequence ID" value="NZ_QSLN01000002.1"/>
</dbReference>
<dbReference type="AlphaFoldDB" id="A0A3D8P6L2"/>
<evidence type="ECO:0000259" key="6">
    <source>
        <dbReference type="SMART" id="SM00861"/>
    </source>
</evidence>
<dbReference type="SUPFAM" id="SSF52518">
    <property type="entry name" value="Thiamin diphosphate-binding fold (THDP-binding)"/>
    <property type="match status" value="1"/>
</dbReference>
<evidence type="ECO:0000256" key="3">
    <source>
        <dbReference type="ARBA" id="ARBA00022679"/>
    </source>
</evidence>
<dbReference type="SMART" id="SM00861">
    <property type="entry name" value="Transket_pyr"/>
    <property type="match status" value="1"/>
</dbReference>
<evidence type="ECO:0000256" key="1">
    <source>
        <dbReference type="ARBA" id="ARBA00001964"/>
    </source>
</evidence>
<dbReference type="PANTHER" id="PTHR43825:SF1">
    <property type="entry name" value="TRANSKETOLASE-LIKE PYRIMIDINE-BINDING DOMAIN-CONTAINING PROTEIN"/>
    <property type="match status" value="1"/>
</dbReference>
<keyword evidence="5" id="KW-0472">Membrane</keyword>
<dbReference type="Pfam" id="PF02780">
    <property type="entry name" value="Transketolase_C"/>
    <property type="match status" value="1"/>
</dbReference>
<protein>
    <submittedName>
        <fullName evidence="7">Transketolase family protein</fullName>
    </submittedName>
</protein>
<dbReference type="OrthoDB" id="9803371at2"/>
<dbReference type="SUPFAM" id="SSF52922">
    <property type="entry name" value="TK C-terminal domain-like"/>
    <property type="match status" value="1"/>
</dbReference>
<gene>
    <name evidence="7" type="ORF">DXX99_02710</name>
</gene>
<keyword evidence="5" id="KW-0812">Transmembrane</keyword>
<dbReference type="GO" id="GO:0016740">
    <property type="term" value="F:transferase activity"/>
    <property type="evidence" value="ECO:0007669"/>
    <property type="project" value="UniProtKB-KW"/>
</dbReference>
<keyword evidence="8" id="KW-1185">Reference proteome</keyword>
<dbReference type="Gene3D" id="3.40.50.920">
    <property type="match status" value="1"/>
</dbReference>
<dbReference type="InterPro" id="IPR033248">
    <property type="entry name" value="Transketolase_C"/>
</dbReference>
<dbReference type="CDD" id="cd07033">
    <property type="entry name" value="TPP_PYR_DXS_TK_like"/>
    <property type="match status" value="1"/>
</dbReference>
<evidence type="ECO:0000313" key="8">
    <source>
        <dbReference type="Proteomes" id="UP000256329"/>
    </source>
</evidence>
<name>A0A3D8P6L2_9THEO</name>
<comment type="similarity">
    <text evidence="2">Belongs to the transketolase family.</text>
</comment>
<dbReference type="Pfam" id="PF02779">
    <property type="entry name" value="Transket_pyr"/>
    <property type="match status" value="1"/>
</dbReference>
<dbReference type="InterPro" id="IPR029061">
    <property type="entry name" value="THDP-binding"/>
</dbReference>
<comment type="cofactor">
    <cofactor evidence="1">
        <name>thiamine diphosphate</name>
        <dbReference type="ChEBI" id="CHEBI:58937"/>
    </cofactor>
</comment>
<sequence>MTKPMATREGYGQALVELGRRNERVVVLDADLSKSTQTVRFAKEFPERFFNAGVAEANLIGMAAGLAASGFIPFASTFAIFATQRAYNQIFQSVAYPGLNVKIGASHGGITVGEDGASHQAIDDLALMRALPGMTVLVPADAHEAYQATLAAAEWEGPVYIRLGRPAVPLITPPDQPFTIGRIQVLREGDDVTLAACGHMVKVALEAAEELERRGYKAAVLNVSTLKPLDQETLLHWASRTGAVVTVEEHSIIGGLGSAVAEVLSEECPVPLIRLGVRDTFGQSGKPQELLHHYGLTADNVVEAAEKIIKRKGGKNGQSDT</sequence>
<evidence type="ECO:0000256" key="2">
    <source>
        <dbReference type="ARBA" id="ARBA00007131"/>
    </source>
</evidence>
<evidence type="ECO:0000313" key="7">
    <source>
        <dbReference type="EMBL" id="RDV84237.1"/>
    </source>
</evidence>
<evidence type="ECO:0000256" key="5">
    <source>
        <dbReference type="SAM" id="Phobius"/>
    </source>
</evidence>
<dbReference type="PANTHER" id="PTHR43825">
    <property type="entry name" value="PYRUVATE DEHYDROGENASE E1 COMPONENT"/>
    <property type="match status" value="1"/>
</dbReference>
<dbReference type="Gene3D" id="3.40.50.970">
    <property type="match status" value="1"/>
</dbReference>
<dbReference type="PROSITE" id="PS00802">
    <property type="entry name" value="TRANSKETOLASE_2"/>
    <property type="match status" value="1"/>
</dbReference>
<proteinExistence type="inferred from homology"/>
<dbReference type="InterPro" id="IPR020826">
    <property type="entry name" value="Transketolase_BS"/>
</dbReference>
<dbReference type="EMBL" id="QSLN01000002">
    <property type="protein sequence ID" value="RDV84237.1"/>
    <property type="molecule type" value="Genomic_DNA"/>
</dbReference>
<dbReference type="Proteomes" id="UP000256329">
    <property type="component" value="Unassembled WGS sequence"/>
</dbReference>
<comment type="caution">
    <text evidence="7">The sequence shown here is derived from an EMBL/GenBank/DDBJ whole genome shotgun (WGS) entry which is preliminary data.</text>
</comment>
<dbReference type="FunFam" id="3.40.50.970:FF:000129">
    <property type="entry name" value="Transketolase"/>
    <property type="match status" value="1"/>
</dbReference>
<keyword evidence="5" id="KW-1133">Transmembrane helix</keyword>
<feature type="domain" description="Transketolase-like pyrimidine-binding" evidence="6">
    <location>
        <begin position="5"/>
        <end position="170"/>
    </location>
</feature>
<dbReference type="InterPro" id="IPR005475">
    <property type="entry name" value="Transketolase-like_Pyr-bd"/>
</dbReference>
<reference evidence="7 8" key="1">
    <citation type="submission" date="2018-08" db="EMBL/GenBank/DDBJ databases">
        <title>Form III RuBisCO-mediated autotrophy in Thermodesulfobium bacteria.</title>
        <authorList>
            <person name="Toshchakov S.V."/>
            <person name="Kublanov I.V."/>
            <person name="Frolov E."/>
            <person name="Bonch-Osmolovskaya E.A."/>
            <person name="Tourova T.P."/>
            <person name="Chernych N.A."/>
            <person name="Lebedinsky A.V."/>
        </authorList>
    </citation>
    <scope>NUCLEOTIDE SEQUENCE [LARGE SCALE GENOMIC DNA]</scope>
    <source>
        <strain evidence="7 8">SR</strain>
    </source>
</reference>
<evidence type="ECO:0000256" key="4">
    <source>
        <dbReference type="ARBA" id="ARBA00023052"/>
    </source>
</evidence>
<keyword evidence="4" id="KW-0786">Thiamine pyrophosphate</keyword>
<dbReference type="InterPro" id="IPR051157">
    <property type="entry name" value="PDH/Transketolase"/>
</dbReference>
<accession>A0A3D8P6L2</accession>